<evidence type="ECO:0000313" key="2">
    <source>
        <dbReference type="Proteomes" id="UP000256864"/>
    </source>
</evidence>
<dbReference type="AlphaFoldDB" id="A0A371NE98"/>
<proteinExistence type="predicted"/>
<dbReference type="RefSeq" id="WP_170130282.1">
    <property type="nucleotide sequence ID" value="NZ_QREL01000001.1"/>
</dbReference>
<gene>
    <name evidence="1" type="ORF">C7452_0817</name>
</gene>
<organism evidence="1 2">
    <name type="scientific">Methanothermobacter defluvii</name>
    <dbReference type="NCBI Taxonomy" id="49339"/>
    <lineage>
        <taxon>Archaea</taxon>
        <taxon>Methanobacteriati</taxon>
        <taxon>Methanobacteriota</taxon>
        <taxon>Methanomada group</taxon>
        <taxon>Methanobacteria</taxon>
        <taxon>Methanobacteriales</taxon>
        <taxon>Methanobacteriaceae</taxon>
        <taxon>Methanothermobacter</taxon>
    </lineage>
</organism>
<sequence length="48" mass="5533">MDKDTFYGLRTFWDLVFLNTGERYSESGLKLVEEGWPDVNSATDPFKG</sequence>
<protein>
    <submittedName>
        <fullName evidence="1">Uncharacterized protein</fullName>
    </submittedName>
</protein>
<dbReference type="EMBL" id="QREL01000001">
    <property type="protein sequence ID" value="REE28794.1"/>
    <property type="molecule type" value="Genomic_DNA"/>
</dbReference>
<accession>A0A371NE98</accession>
<comment type="caution">
    <text evidence="1">The sequence shown here is derived from an EMBL/GenBank/DDBJ whole genome shotgun (WGS) entry which is preliminary data.</text>
</comment>
<evidence type="ECO:0000313" key="1">
    <source>
        <dbReference type="EMBL" id="REE28794.1"/>
    </source>
</evidence>
<dbReference type="Proteomes" id="UP000256864">
    <property type="component" value="Unassembled WGS sequence"/>
</dbReference>
<name>A0A371NE98_9EURY</name>
<reference evidence="1 2" key="1">
    <citation type="submission" date="2018-07" db="EMBL/GenBank/DDBJ databases">
        <title>Genomic Encyclopedia of Type Strains, Phase IV (KMG-IV): sequencing the most valuable type-strain genomes for metagenomic binning, comparative biology and taxonomic classification.</title>
        <authorList>
            <person name="Goeker M."/>
        </authorList>
    </citation>
    <scope>NUCLEOTIDE SEQUENCE [LARGE SCALE GENOMIC DNA]</scope>
    <source>
        <strain evidence="1 2">DSM 7466</strain>
    </source>
</reference>
<keyword evidence="2" id="KW-1185">Reference proteome</keyword>
<dbReference type="GeneID" id="58978563"/>